<reference evidence="9 10" key="1">
    <citation type="journal article" date="2013" name="BMC Genomics">
        <title>Genomes of "Spiribacter", a streamlined, successful halophilic bacterium.</title>
        <authorList>
            <person name="Lopez-Perez M."/>
            <person name="Ghai R."/>
            <person name="Leon M.J."/>
            <person name="Rodriguez-Olmos A."/>
            <person name="Copa-Patino J.L."/>
            <person name="Soliveri J."/>
            <person name="Sanchez-Porro C."/>
            <person name="Ventosa A."/>
            <person name="Rodriguez-Valera F."/>
        </authorList>
    </citation>
    <scope>NUCLEOTIDE SEQUENCE [LARGE SCALE GENOMIC DNA]</scope>
    <source>
        <strain evidence="9 10">UAH-SP71</strain>
    </source>
</reference>
<dbReference type="PROSITE" id="PS52029">
    <property type="entry name" value="LD_TPASE"/>
    <property type="match status" value="1"/>
</dbReference>
<evidence type="ECO:0000256" key="3">
    <source>
        <dbReference type="ARBA" id="ARBA00022679"/>
    </source>
</evidence>
<feature type="domain" description="L,D-TPase catalytic" evidence="8">
    <location>
        <begin position="37"/>
        <end position="194"/>
    </location>
</feature>
<dbReference type="SUPFAM" id="SSF141523">
    <property type="entry name" value="L,D-transpeptidase catalytic domain-like"/>
    <property type="match status" value="1"/>
</dbReference>
<feature type="active site" description="Proton donor/acceptor" evidence="7">
    <location>
        <position position="151"/>
    </location>
</feature>
<dbReference type="STRING" id="1335757.SPICUR_04785"/>
<evidence type="ECO:0000256" key="5">
    <source>
        <dbReference type="ARBA" id="ARBA00022984"/>
    </source>
</evidence>
<feature type="active site" description="Nucleophile" evidence="7">
    <location>
        <position position="170"/>
    </location>
</feature>
<evidence type="ECO:0000256" key="2">
    <source>
        <dbReference type="ARBA" id="ARBA00005992"/>
    </source>
</evidence>
<organism evidence="9 10">
    <name type="scientific">Spiribacter curvatus</name>
    <dbReference type="NCBI Taxonomy" id="1335757"/>
    <lineage>
        <taxon>Bacteria</taxon>
        <taxon>Pseudomonadati</taxon>
        <taxon>Pseudomonadota</taxon>
        <taxon>Gammaproteobacteria</taxon>
        <taxon>Chromatiales</taxon>
        <taxon>Ectothiorhodospiraceae</taxon>
        <taxon>Spiribacter</taxon>
    </lineage>
</organism>
<dbReference type="GO" id="GO:0071555">
    <property type="term" value="P:cell wall organization"/>
    <property type="evidence" value="ECO:0007669"/>
    <property type="project" value="UniProtKB-UniRule"/>
</dbReference>
<dbReference type="InterPro" id="IPR005490">
    <property type="entry name" value="LD_TPept_cat_dom"/>
</dbReference>
<keyword evidence="5 7" id="KW-0573">Peptidoglycan synthesis</keyword>
<keyword evidence="3" id="KW-0808">Transferase</keyword>
<evidence type="ECO:0000313" key="10">
    <source>
        <dbReference type="Proteomes" id="UP000017640"/>
    </source>
</evidence>
<dbReference type="Gene3D" id="2.40.440.10">
    <property type="entry name" value="L,D-transpeptidase catalytic domain-like"/>
    <property type="match status" value="1"/>
</dbReference>
<evidence type="ECO:0000256" key="4">
    <source>
        <dbReference type="ARBA" id="ARBA00022960"/>
    </source>
</evidence>
<evidence type="ECO:0000259" key="8">
    <source>
        <dbReference type="PROSITE" id="PS52029"/>
    </source>
</evidence>
<dbReference type="InterPro" id="IPR038063">
    <property type="entry name" value="Transpep_catalytic_dom"/>
</dbReference>
<sequence>MSLRRRVDGLLAIVAALCVTGLMGVQTAASSAPSADVWVRVDTGSEITEVWRGDERLLRLDDIAFGRGGISDLHLKGDQTTPRGEYRITHVNEESRFHRFIGINYPTLDHLDRARQRGALTESQYRAMLDDGLRDGRFPQDGILGGYIGFHGIGDGDPDIHAAFHWTEGCIAMTNAQIETLQSLVGVGTPVVVE</sequence>
<dbReference type="HOGENOM" id="CLU_102842_3_0_6"/>
<dbReference type="GO" id="GO:0004180">
    <property type="term" value="F:carboxypeptidase activity"/>
    <property type="evidence" value="ECO:0007669"/>
    <property type="project" value="UniProtKB-ARBA"/>
</dbReference>
<dbReference type="GO" id="GO:0009252">
    <property type="term" value="P:peptidoglycan biosynthetic process"/>
    <property type="evidence" value="ECO:0007669"/>
    <property type="project" value="UniProtKB-UniPathway"/>
</dbReference>
<evidence type="ECO:0000256" key="6">
    <source>
        <dbReference type="ARBA" id="ARBA00023316"/>
    </source>
</evidence>
<accession>U5T3B6</accession>
<dbReference type="GO" id="GO:0008360">
    <property type="term" value="P:regulation of cell shape"/>
    <property type="evidence" value="ECO:0007669"/>
    <property type="project" value="UniProtKB-UniRule"/>
</dbReference>
<dbReference type="AlphaFoldDB" id="U5T3B6"/>
<dbReference type="UniPathway" id="UPA00219"/>
<keyword evidence="4 7" id="KW-0133">Cell shape</keyword>
<dbReference type="Proteomes" id="UP000017640">
    <property type="component" value="Chromosome"/>
</dbReference>
<name>U5T3B6_9GAMM</name>
<protein>
    <recommendedName>
        <fullName evidence="8">L,D-TPase catalytic domain-containing protein</fullName>
    </recommendedName>
</protein>
<dbReference type="eggNOG" id="COG3034">
    <property type="taxonomic scope" value="Bacteria"/>
</dbReference>
<keyword evidence="10" id="KW-1185">Reference proteome</keyword>
<proteinExistence type="inferred from homology"/>
<dbReference type="RefSeq" id="WP_023366591.1">
    <property type="nucleotide sequence ID" value="NC_022664.1"/>
</dbReference>
<dbReference type="PANTHER" id="PTHR36699">
    <property type="entry name" value="LD-TRANSPEPTIDASE"/>
    <property type="match status" value="1"/>
</dbReference>
<comment type="similarity">
    <text evidence="2">Belongs to the YkuD family.</text>
</comment>
<dbReference type="Pfam" id="PF03734">
    <property type="entry name" value="YkuD"/>
    <property type="match status" value="1"/>
</dbReference>
<dbReference type="OrthoDB" id="9809748at2"/>
<evidence type="ECO:0000256" key="1">
    <source>
        <dbReference type="ARBA" id="ARBA00004752"/>
    </source>
</evidence>
<keyword evidence="6 7" id="KW-0961">Cell wall biogenesis/degradation</keyword>
<dbReference type="EMBL" id="CP005990">
    <property type="protein sequence ID" value="AGY91935.1"/>
    <property type="molecule type" value="Genomic_DNA"/>
</dbReference>
<comment type="pathway">
    <text evidence="1 7">Cell wall biogenesis; peptidoglycan biosynthesis.</text>
</comment>
<dbReference type="GO" id="GO:0016740">
    <property type="term" value="F:transferase activity"/>
    <property type="evidence" value="ECO:0007669"/>
    <property type="project" value="UniProtKB-KW"/>
</dbReference>
<dbReference type="CDD" id="cd16913">
    <property type="entry name" value="YkuD_like"/>
    <property type="match status" value="1"/>
</dbReference>
<evidence type="ECO:0000256" key="7">
    <source>
        <dbReference type="PROSITE-ProRule" id="PRU01373"/>
    </source>
</evidence>
<evidence type="ECO:0000313" key="9">
    <source>
        <dbReference type="EMBL" id="AGY91935.1"/>
    </source>
</evidence>
<dbReference type="KEGG" id="spiu:SPICUR_04785"/>
<dbReference type="PANTHER" id="PTHR36699:SF1">
    <property type="entry name" value="L,D-TRANSPEPTIDASE YAFK-RELATED"/>
    <property type="match status" value="1"/>
</dbReference>
<gene>
    <name evidence="9" type="ORF">SPICUR_04785</name>
</gene>